<dbReference type="SMART" id="SM00849">
    <property type="entry name" value="Lactamase_B"/>
    <property type="match status" value="1"/>
</dbReference>
<evidence type="ECO:0000256" key="4">
    <source>
        <dbReference type="ARBA" id="ARBA00022833"/>
    </source>
</evidence>
<dbReference type="EMBL" id="LT629772">
    <property type="protein sequence ID" value="SDT45211.1"/>
    <property type="molecule type" value="Genomic_DNA"/>
</dbReference>
<dbReference type="InterPro" id="IPR001279">
    <property type="entry name" value="Metallo-B-lactamas"/>
</dbReference>
<dbReference type="SUPFAM" id="SSF56281">
    <property type="entry name" value="Metallo-hydrolase/oxidoreductase"/>
    <property type="match status" value="1"/>
</dbReference>
<keyword evidence="4" id="KW-0862">Zinc</keyword>
<evidence type="ECO:0000313" key="7">
    <source>
        <dbReference type="Proteomes" id="UP000199103"/>
    </source>
</evidence>
<keyword evidence="3" id="KW-0378">Hydrolase</keyword>
<proteinExistence type="predicted"/>
<keyword evidence="7" id="KW-1185">Reference proteome</keyword>
<evidence type="ECO:0000256" key="3">
    <source>
        <dbReference type="ARBA" id="ARBA00022801"/>
    </source>
</evidence>
<dbReference type="InterPro" id="IPR036866">
    <property type="entry name" value="RibonucZ/Hydroxyglut_hydro"/>
</dbReference>
<protein>
    <submittedName>
        <fullName evidence="6">Glyoxylase, beta-lactamase superfamily II</fullName>
    </submittedName>
</protein>
<gene>
    <name evidence="6" type="ORF">SAMN04489812_5929</name>
</gene>
<evidence type="ECO:0000259" key="5">
    <source>
        <dbReference type="SMART" id="SM00849"/>
    </source>
</evidence>
<dbReference type="PANTHER" id="PTHR46233:SF3">
    <property type="entry name" value="HYDROXYACYLGLUTATHIONE HYDROLASE GLOC"/>
    <property type="match status" value="1"/>
</dbReference>
<dbReference type="Proteomes" id="UP000199103">
    <property type="component" value="Chromosome I"/>
</dbReference>
<comment type="cofactor">
    <cofactor evidence="1">
        <name>Zn(2+)</name>
        <dbReference type="ChEBI" id="CHEBI:29105"/>
    </cofactor>
</comment>
<keyword evidence="2" id="KW-0479">Metal-binding</keyword>
<dbReference type="Gene3D" id="3.60.15.10">
    <property type="entry name" value="Ribonuclease Z/Hydroxyacylglutathione hydrolase-like"/>
    <property type="match status" value="1"/>
</dbReference>
<dbReference type="AlphaFoldDB" id="A0A1H2AGX3"/>
<dbReference type="STRING" id="630515.SAMN04489812_5929"/>
<evidence type="ECO:0000256" key="1">
    <source>
        <dbReference type="ARBA" id="ARBA00001947"/>
    </source>
</evidence>
<dbReference type="Pfam" id="PF00753">
    <property type="entry name" value="Lactamase_B"/>
    <property type="match status" value="1"/>
</dbReference>
<accession>A0A1H2AGX3</accession>
<reference evidence="6 7" key="1">
    <citation type="submission" date="2016-10" db="EMBL/GenBank/DDBJ databases">
        <authorList>
            <person name="de Groot N.N."/>
        </authorList>
    </citation>
    <scope>NUCLEOTIDE SEQUENCE [LARGE SCALE GENOMIC DNA]</scope>
    <source>
        <strain evidence="6 7">DSM 21800</strain>
    </source>
</reference>
<name>A0A1H2AGX3_9ACTN</name>
<organism evidence="6 7">
    <name type="scientific">Microlunatus soli</name>
    <dbReference type="NCBI Taxonomy" id="630515"/>
    <lineage>
        <taxon>Bacteria</taxon>
        <taxon>Bacillati</taxon>
        <taxon>Actinomycetota</taxon>
        <taxon>Actinomycetes</taxon>
        <taxon>Propionibacteriales</taxon>
        <taxon>Propionibacteriaceae</taxon>
        <taxon>Microlunatus</taxon>
    </lineage>
</organism>
<sequence length="238" mass="25022">MSAVVIASFPAGPLAANCYVLGTGDDDRCVVIDPGMDAAERLDTACQELGLRPSAVLLTHGHFDHVADAATVADRYGAGCWIGPADRPWLTDPLAALTPDFHPLVADYADPATAREPATMLTAEPATDGQFATLDVAGLRIELIPAPGHTPGATLFRTPYHDESGRYDLLFTGDVLFAGTVGRTDLPGGDQPTMDRTLSSTVLSPPSQLPDETVVLPGHGSQTTLGRERAGNPYLLHL</sequence>
<dbReference type="InterPro" id="IPR051453">
    <property type="entry name" value="MBL_Glyoxalase_II"/>
</dbReference>
<evidence type="ECO:0000256" key="2">
    <source>
        <dbReference type="ARBA" id="ARBA00022723"/>
    </source>
</evidence>
<feature type="domain" description="Metallo-beta-lactamase" evidence="5">
    <location>
        <begin position="15"/>
        <end position="219"/>
    </location>
</feature>
<dbReference type="PANTHER" id="PTHR46233">
    <property type="entry name" value="HYDROXYACYLGLUTATHIONE HYDROLASE GLOC"/>
    <property type="match status" value="1"/>
</dbReference>
<dbReference type="CDD" id="cd06262">
    <property type="entry name" value="metallo-hydrolase-like_MBL-fold"/>
    <property type="match status" value="1"/>
</dbReference>
<dbReference type="GO" id="GO:0016787">
    <property type="term" value="F:hydrolase activity"/>
    <property type="evidence" value="ECO:0007669"/>
    <property type="project" value="UniProtKB-KW"/>
</dbReference>
<evidence type="ECO:0000313" key="6">
    <source>
        <dbReference type="EMBL" id="SDT45211.1"/>
    </source>
</evidence>
<dbReference type="GO" id="GO:0046872">
    <property type="term" value="F:metal ion binding"/>
    <property type="evidence" value="ECO:0007669"/>
    <property type="project" value="UniProtKB-KW"/>
</dbReference>